<evidence type="ECO:0000259" key="2">
    <source>
        <dbReference type="Pfam" id="PF01757"/>
    </source>
</evidence>
<feature type="transmembrane region" description="Helical" evidence="1">
    <location>
        <begin position="89"/>
        <end position="108"/>
    </location>
</feature>
<dbReference type="PANTHER" id="PTHR23028">
    <property type="entry name" value="ACETYLTRANSFERASE"/>
    <property type="match status" value="1"/>
</dbReference>
<feature type="transmembrane region" description="Helical" evidence="1">
    <location>
        <begin position="280"/>
        <end position="303"/>
    </location>
</feature>
<feature type="transmembrane region" description="Helical" evidence="1">
    <location>
        <begin position="250"/>
        <end position="268"/>
    </location>
</feature>
<feature type="transmembrane region" description="Helical" evidence="1">
    <location>
        <begin position="315"/>
        <end position="339"/>
    </location>
</feature>
<keyword evidence="3" id="KW-0808">Transferase</keyword>
<keyword evidence="1" id="KW-1133">Transmembrane helix</keyword>
<organism evidence="3 4">
    <name type="scientific">Brevifollis gellanilyticus</name>
    <dbReference type="NCBI Taxonomy" id="748831"/>
    <lineage>
        <taxon>Bacteria</taxon>
        <taxon>Pseudomonadati</taxon>
        <taxon>Verrucomicrobiota</taxon>
        <taxon>Verrucomicrobiia</taxon>
        <taxon>Verrucomicrobiales</taxon>
        <taxon>Verrucomicrobiaceae</taxon>
    </lineage>
</organism>
<dbReference type="GO" id="GO:0016020">
    <property type="term" value="C:membrane"/>
    <property type="evidence" value="ECO:0007669"/>
    <property type="project" value="TreeGrafter"/>
</dbReference>
<feature type="domain" description="Acyltransferase 3" evidence="2">
    <location>
        <begin position="12"/>
        <end position="336"/>
    </location>
</feature>
<reference evidence="3 4" key="1">
    <citation type="submission" date="2019-07" db="EMBL/GenBank/DDBJ databases">
        <title>Whole genome shotgun sequence of Brevifollis gellanilyticus NBRC 108608.</title>
        <authorList>
            <person name="Hosoyama A."/>
            <person name="Uohara A."/>
            <person name="Ohji S."/>
            <person name="Ichikawa N."/>
        </authorList>
    </citation>
    <scope>NUCLEOTIDE SEQUENCE [LARGE SCALE GENOMIC DNA]</scope>
    <source>
        <strain evidence="3 4">NBRC 108608</strain>
    </source>
</reference>
<keyword evidence="4" id="KW-1185">Reference proteome</keyword>
<dbReference type="GO" id="GO:0016747">
    <property type="term" value="F:acyltransferase activity, transferring groups other than amino-acyl groups"/>
    <property type="evidence" value="ECO:0007669"/>
    <property type="project" value="InterPro"/>
</dbReference>
<feature type="transmembrane region" description="Helical" evidence="1">
    <location>
        <begin position="147"/>
        <end position="176"/>
    </location>
</feature>
<keyword evidence="3" id="KW-0012">Acyltransferase</keyword>
<dbReference type="Pfam" id="PF01757">
    <property type="entry name" value="Acyl_transf_3"/>
    <property type="match status" value="1"/>
</dbReference>
<dbReference type="Proteomes" id="UP000321577">
    <property type="component" value="Unassembled WGS sequence"/>
</dbReference>
<feature type="transmembrane region" description="Helical" evidence="1">
    <location>
        <begin position="45"/>
        <end position="69"/>
    </location>
</feature>
<name>A0A512M407_9BACT</name>
<comment type="caution">
    <text evidence="3">The sequence shown here is derived from an EMBL/GenBank/DDBJ whole genome shotgun (WGS) entry which is preliminary data.</text>
</comment>
<dbReference type="InterPro" id="IPR002656">
    <property type="entry name" value="Acyl_transf_3_dom"/>
</dbReference>
<keyword evidence="1" id="KW-0472">Membrane</keyword>
<dbReference type="EMBL" id="BKAG01000003">
    <property type="protein sequence ID" value="GEP41475.1"/>
    <property type="molecule type" value="Genomic_DNA"/>
</dbReference>
<dbReference type="GO" id="GO:0000271">
    <property type="term" value="P:polysaccharide biosynthetic process"/>
    <property type="evidence" value="ECO:0007669"/>
    <property type="project" value="TreeGrafter"/>
</dbReference>
<proteinExistence type="predicted"/>
<accession>A0A512M407</accession>
<feature type="transmembrane region" description="Helical" evidence="1">
    <location>
        <begin position="15"/>
        <end position="33"/>
    </location>
</feature>
<dbReference type="PANTHER" id="PTHR23028:SF131">
    <property type="entry name" value="BLR2367 PROTEIN"/>
    <property type="match status" value="1"/>
</dbReference>
<dbReference type="AlphaFoldDB" id="A0A512M407"/>
<evidence type="ECO:0000256" key="1">
    <source>
        <dbReference type="SAM" id="Phobius"/>
    </source>
</evidence>
<keyword evidence="1" id="KW-0812">Transmembrane</keyword>
<protein>
    <submittedName>
        <fullName evidence="3">Acyltransferase</fullName>
    </submittedName>
</protein>
<sequence length="352" mass="39375">MAEASKPVYLSSLQVFRGLAALGVLVYHACLFTERKTQQVLLGGLFHFGELGVDFFFVLSGFIITFIHGAELGQPQFAPRYLYRRFFRVYPLLFILTSVKLGLELVAWQRGGTPPEISRIISSYLLLPAPEGMMPVITAAWTLMHEALFYALFLIALILGYRRALLLLSLWMAAIFATHLMGAKLYDLPRLICDAHNVEFVFGIVVCACFQRRHEWRWSPVWVSIVALVFLGLGAWAYDHVKGMDQPLQVRLLLGAAFALIILATGVWEQGLKSQPWPKWACWLGDASYSIYLGHSMVLLALINAGSKLAPDSLAMRYVVAGGACLAALAACAVLWALVERPLLRWSRRWQA</sequence>
<feature type="transmembrane region" description="Helical" evidence="1">
    <location>
        <begin position="221"/>
        <end position="238"/>
    </location>
</feature>
<gene>
    <name evidence="3" type="ORF">BGE01nite_07660</name>
</gene>
<dbReference type="InterPro" id="IPR050879">
    <property type="entry name" value="Acyltransferase_3"/>
</dbReference>
<dbReference type="RefSeq" id="WP_146848932.1">
    <property type="nucleotide sequence ID" value="NZ_BKAG01000003.1"/>
</dbReference>
<dbReference type="OrthoDB" id="9814807at2"/>
<evidence type="ECO:0000313" key="4">
    <source>
        <dbReference type="Proteomes" id="UP000321577"/>
    </source>
</evidence>
<evidence type="ECO:0000313" key="3">
    <source>
        <dbReference type="EMBL" id="GEP41475.1"/>
    </source>
</evidence>